<organism evidence="1 2">
    <name type="scientific">Kroppenstedtia pulmonis</name>
    <dbReference type="NCBI Taxonomy" id="1380685"/>
    <lineage>
        <taxon>Bacteria</taxon>
        <taxon>Bacillati</taxon>
        <taxon>Bacillota</taxon>
        <taxon>Bacilli</taxon>
        <taxon>Bacillales</taxon>
        <taxon>Thermoactinomycetaceae</taxon>
        <taxon>Kroppenstedtia</taxon>
    </lineage>
</organism>
<sequence length="94" mass="10835">MDVQKKKLVTIVLTMIKEVYQKTSQLEEVLQTGSVQILSRNFDPMEEMLGALDFPEEQANMVYEFIQLYLDDQMTVDEVVLGIENGFKEEALQS</sequence>
<dbReference type="EMBL" id="CP048104">
    <property type="protein sequence ID" value="QKG85245.1"/>
    <property type="molecule type" value="Genomic_DNA"/>
</dbReference>
<reference evidence="1 2" key="1">
    <citation type="submission" date="2020-01" db="EMBL/GenBank/DDBJ databases">
        <authorList>
            <person name="Gulvik C.A."/>
            <person name="Batra D.G."/>
        </authorList>
    </citation>
    <scope>NUCLEOTIDE SEQUENCE [LARGE SCALE GENOMIC DNA]</scope>
    <source>
        <strain evidence="1 2">W9323</strain>
    </source>
</reference>
<accession>A0A7D3Y603</accession>
<keyword evidence="2" id="KW-1185">Reference proteome</keyword>
<protein>
    <submittedName>
        <fullName evidence="1">Uncharacterized protein</fullName>
    </submittedName>
</protein>
<dbReference type="AlphaFoldDB" id="A0A7D3Y603"/>
<name>A0A7D3Y603_9BACL</name>
<dbReference type="Proteomes" id="UP000503088">
    <property type="component" value="Chromosome"/>
</dbReference>
<evidence type="ECO:0000313" key="1">
    <source>
        <dbReference type="EMBL" id="QKG85245.1"/>
    </source>
</evidence>
<dbReference type="RefSeq" id="WP_173223718.1">
    <property type="nucleotide sequence ID" value="NZ_CP048104.1"/>
</dbReference>
<evidence type="ECO:0000313" key="2">
    <source>
        <dbReference type="Proteomes" id="UP000503088"/>
    </source>
</evidence>
<gene>
    <name evidence="1" type="ORF">GXN76_12680</name>
</gene>
<dbReference type="KEGG" id="kpul:GXN76_12680"/>
<proteinExistence type="predicted"/>